<organism evidence="1 2">
    <name type="scientific">Tritrichomonas foetus</name>
    <dbReference type="NCBI Taxonomy" id="1144522"/>
    <lineage>
        <taxon>Eukaryota</taxon>
        <taxon>Metamonada</taxon>
        <taxon>Parabasalia</taxon>
        <taxon>Tritrichomonadida</taxon>
        <taxon>Tritrichomonadidae</taxon>
        <taxon>Tritrichomonas</taxon>
    </lineage>
</organism>
<evidence type="ECO:0000313" key="1">
    <source>
        <dbReference type="EMBL" id="OHS96139.1"/>
    </source>
</evidence>
<proteinExistence type="predicted"/>
<dbReference type="EMBL" id="MLAK01001196">
    <property type="protein sequence ID" value="OHS96139.1"/>
    <property type="molecule type" value="Genomic_DNA"/>
</dbReference>
<dbReference type="GeneID" id="94846287"/>
<accession>A0A1J4JES2</accession>
<dbReference type="AlphaFoldDB" id="A0A1J4JES2"/>
<dbReference type="Proteomes" id="UP000179807">
    <property type="component" value="Unassembled WGS sequence"/>
</dbReference>
<sequence length="637" mass="76454">MEFSQEEIDFFNQNCQTFDELDDFMKRLTQEKQICQKEISEFFLKTGPSISANDLVIQSEGYNACLKEIFENSVEVKKFQTAIFNTQELIDASTIAQNAEETYNHISELTSSIPADALYYLQEIIENHVSLDKIDPIDFYENICAIYEYQNKNPLSNSPQIQKCKNSLHQLNHMIKKIKFDVNNPFEGIRLFGLYVSHKNTPEKVQKMFYRKFIKCLNQSPPKIEDHFQNFGKFSDFNHQIKQYILNFEENHSYREIIHYFKVRIPETFPRNLILRKLDKQLRNSLKVEIFKYYLEKHPQSFQDYLIQFEGEITIQKIDKANESYKNWKIQQEINKINPNQPKFEDVRDSIKRFLNIPNLNLNQYSKLLNKKIYEIYKANFNNKEYKNCWVLYFECQDYYKKRNYQIFHLLDTELQDLKEKTNQLGQNDMNKYFKLLKQYIIEQDDSKRQEFDCLMDDQDKKWNLLDSCNTETYYYSPKNVREAITINEPFYYYIDGVIVKFIEKWVELVNERSLVKRLAEDLIKFIPTKKKDITDNSFPIEALKDFRVKMYSLLRKDVDKNKQFECTENDKGIGKKCYEKLEFIYTIYDSFAKNGGARFLQISPKLIQNFRDIKEFPNQDAFEKVFQNLVNTSPNQ</sequence>
<keyword evidence="2" id="KW-1185">Reference proteome</keyword>
<reference evidence="1" key="1">
    <citation type="submission" date="2016-10" db="EMBL/GenBank/DDBJ databases">
        <authorList>
            <person name="Benchimol M."/>
            <person name="Almeida L.G."/>
            <person name="Vasconcelos A.T."/>
            <person name="Perreira-Neves A."/>
            <person name="Rosa I.A."/>
            <person name="Tasca T."/>
            <person name="Bogo M.R."/>
            <person name="de Souza W."/>
        </authorList>
    </citation>
    <scope>NUCLEOTIDE SEQUENCE [LARGE SCALE GENOMIC DNA]</scope>
    <source>
        <strain evidence="1">K</strain>
    </source>
</reference>
<comment type="caution">
    <text evidence="1">The sequence shown here is derived from an EMBL/GenBank/DDBJ whole genome shotgun (WGS) entry which is preliminary data.</text>
</comment>
<protein>
    <submittedName>
        <fullName evidence="1">Uncharacterized protein</fullName>
    </submittedName>
</protein>
<dbReference type="RefSeq" id="XP_068349276.1">
    <property type="nucleotide sequence ID" value="XM_068511583.1"/>
</dbReference>
<dbReference type="VEuPathDB" id="TrichDB:TRFO_37695"/>
<gene>
    <name evidence="1" type="ORF">TRFO_37695</name>
</gene>
<name>A0A1J4JES2_9EUKA</name>
<evidence type="ECO:0000313" key="2">
    <source>
        <dbReference type="Proteomes" id="UP000179807"/>
    </source>
</evidence>